<dbReference type="STRING" id="1420916.AU14_10965"/>
<dbReference type="EMBL" id="CP007151">
    <property type="protein sequence ID" value="AHI30091.1"/>
    <property type="molecule type" value="Genomic_DNA"/>
</dbReference>
<dbReference type="AlphaFoldDB" id="W5YLX2"/>
<evidence type="ECO:0000313" key="2">
    <source>
        <dbReference type="Proteomes" id="UP000061489"/>
    </source>
</evidence>
<evidence type="ECO:0000313" key="1">
    <source>
        <dbReference type="EMBL" id="AHI30091.1"/>
    </source>
</evidence>
<accession>W5YLX2</accession>
<dbReference type="KEGG" id="msx:AU14_10965"/>
<proteinExistence type="predicted"/>
<organism evidence="1 2">
    <name type="scientific">Marinobacter similis</name>
    <dbReference type="NCBI Taxonomy" id="1420916"/>
    <lineage>
        <taxon>Bacteria</taxon>
        <taxon>Pseudomonadati</taxon>
        <taxon>Pseudomonadota</taxon>
        <taxon>Gammaproteobacteria</taxon>
        <taxon>Pseudomonadales</taxon>
        <taxon>Marinobacteraceae</taxon>
        <taxon>Marinobacter</taxon>
    </lineage>
</organism>
<name>W5YLX2_9GAMM</name>
<dbReference type="Proteomes" id="UP000061489">
    <property type="component" value="Chromosome"/>
</dbReference>
<sequence>MFSNHNAEHIELVLSDQFERLAPWTTQNIRALQFLAVYAALLPIGRNAKPDGIWPHHALLVQGAAAVLSINLHGA</sequence>
<protein>
    <submittedName>
        <fullName evidence="1">Uncharacterized protein</fullName>
    </submittedName>
</protein>
<dbReference type="HOGENOM" id="CLU_2666819_0_0_6"/>
<gene>
    <name evidence="1" type="ORF">AU14_10965</name>
</gene>
<keyword evidence="2" id="KW-1185">Reference proteome</keyword>
<reference evidence="1 2" key="1">
    <citation type="journal article" date="2014" name="Genome Announc.">
        <title>Draft Genome Sequences of Marinobacter similis A3d10T and Marinobacter salarius R9SW1T.</title>
        <authorList>
            <person name="Ivanova E.P."/>
            <person name="Ng H.J."/>
            <person name="Webb H.K."/>
            <person name="Feng G."/>
            <person name="Oshima K."/>
            <person name="Hattori M."/>
            <person name="Ohkuma M."/>
            <person name="Sergeev A.F."/>
            <person name="Mikhailov V.V."/>
            <person name="Crawford R.J."/>
            <person name="Sawabe T."/>
        </authorList>
    </citation>
    <scope>NUCLEOTIDE SEQUENCE [LARGE SCALE GENOMIC DNA]</scope>
    <source>
        <strain evidence="1 2">A3d10</strain>
    </source>
</reference>